<accession>A0A813HR87</accession>
<dbReference type="AlphaFoldDB" id="A0A813HR87"/>
<dbReference type="InterPro" id="IPR036168">
    <property type="entry name" value="AP2_Mu_C_sf"/>
</dbReference>
<sequence>ISAAPKLAVTMQNKQMLIDKFVVNVRLPSSIASASLACQGGGSIRFDEDSKVIVWNVGKLSTQESKAEGTLIYATDPKDGTPKIPSEEKSTAQLAFVIKGWAISGVRLDSCDVTSVNYTTYKASRYTTTAGKIEYRIA</sequence>
<dbReference type="Pfam" id="PF00928">
    <property type="entry name" value="Adap_comp_sub"/>
    <property type="match status" value="1"/>
</dbReference>
<organism evidence="2 3">
    <name type="scientific">Polarella glacialis</name>
    <name type="common">Dinoflagellate</name>
    <dbReference type="NCBI Taxonomy" id="89957"/>
    <lineage>
        <taxon>Eukaryota</taxon>
        <taxon>Sar</taxon>
        <taxon>Alveolata</taxon>
        <taxon>Dinophyceae</taxon>
        <taxon>Suessiales</taxon>
        <taxon>Suessiaceae</taxon>
        <taxon>Polarella</taxon>
    </lineage>
</organism>
<comment type="caution">
    <text evidence="2">The sequence shown here is derived from an EMBL/GenBank/DDBJ whole genome shotgun (WGS) entry which is preliminary data.</text>
</comment>
<dbReference type="Proteomes" id="UP000626109">
    <property type="component" value="Unassembled WGS sequence"/>
</dbReference>
<feature type="domain" description="MHD" evidence="1">
    <location>
        <begin position="1"/>
        <end position="136"/>
    </location>
</feature>
<protein>
    <recommendedName>
        <fullName evidence="1">MHD domain-containing protein</fullName>
    </recommendedName>
</protein>
<evidence type="ECO:0000259" key="1">
    <source>
        <dbReference type="PROSITE" id="PS51072"/>
    </source>
</evidence>
<dbReference type="Gene3D" id="2.60.40.1170">
    <property type="entry name" value="Mu homology domain, subdomain B"/>
    <property type="match status" value="1"/>
</dbReference>
<name>A0A813HR87_POLGL</name>
<evidence type="ECO:0000313" key="2">
    <source>
        <dbReference type="EMBL" id="CAE8640035.1"/>
    </source>
</evidence>
<gene>
    <name evidence="2" type="ORF">PGLA2088_LOCUS2025</name>
</gene>
<feature type="non-terminal residue" evidence="2">
    <location>
        <position position="138"/>
    </location>
</feature>
<dbReference type="PROSITE" id="PS51072">
    <property type="entry name" value="MHD"/>
    <property type="match status" value="1"/>
</dbReference>
<dbReference type="EMBL" id="CAJNNW010001631">
    <property type="protein sequence ID" value="CAE8640035.1"/>
    <property type="molecule type" value="Genomic_DNA"/>
</dbReference>
<proteinExistence type="predicted"/>
<evidence type="ECO:0000313" key="3">
    <source>
        <dbReference type="Proteomes" id="UP000626109"/>
    </source>
</evidence>
<reference evidence="2" key="1">
    <citation type="submission" date="2021-02" db="EMBL/GenBank/DDBJ databases">
        <authorList>
            <person name="Dougan E. K."/>
            <person name="Rhodes N."/>
            <person name="Thang M."/>
            <person name="Chan C."/>
        </authorList>
    </citation>
    <scope>NUCLEOTIDE SEQUENCE</scope>
</reference>
<dbReference type="InterPro" id="IPR028565">
    <property type="entry name" value="MHD"/>
</dbReference>
<dbReference type="SUPFAM" id="SSF49447">
    <property type="entry name" value="Second domain of Mu2 adaptin subunit (ap50) of ap2 adaptor"/>
    <property type="match status" value="1"/>
</dbReference>